<evidence type="ECO:0000313" key="3">
    <source>
        <dbReference type="Proteomes" id="UP001484239"/>
    </source>
</evidence>
<proteinExistence type="predicted"/>
<dbReference type="RefSeq" id="WP_405279784.1">
    <property type="nucleotide sequence ID" value="NZ_CP144380.1"/>
</dbReference>
<accession>A0ABU9E7N3</accession>
<sequence length="229" mass="24275">MPDRTDLWYRLGYALESARHGQARASLDALTATRRSAPVKDAPARPPEPVPESGARPAPLDLLLAAGTGSLVTRLLGLWPERSRPGLGRLLRAAAAGAGATALRELLVPLLEGRVAPPEWDDESADRLLAGAARGLLYAGVLDPRLPGPAALRGAAYGAGEYLLTPWGGLRAVLGRHTPWRRLPVVSSLLDDPEGGEEAFLDHLAFGVLLGLLYGEGDELRIGIGIEER</sequence>
<feature type="region of interest" description="Disordered" evidence="1">
    <location>
        <begin position="20"/>
        <end position="57"/>
    </location>
</feature>
<name>A0ABU9E7N3_9BACT</name>
<comment type="caution">
    <text evidence="2">The sequence shown here is derived from an EMBL/GenBank/DDBJ whole genome shotgun (WGS) entry which is preliminary data.</text>
</comment>
<evidence type="ECO:0000256" key="1">
    <source>
        <dbReference type="SAM" id="MobiDB-lite"/>
    </source>
</evidence>
<keyword evidence="3" id="KW-1185">Reference proteome</keyword>
<protein>
    <submittedName>
        <fullName evidence="2">Uncharacterized protein</fullName>
    </submittedName>
</protein>
<dbReference type="EMBL" id="JBBHLI010000003">
    <property type="protein sequence ID" value="MEK9500741.1"/>
    <property type="molecule type" value="Genomic_DNA"/>
</dbReference>
<gene>
    <name evidence="2" type="ORF">WI372_07120</name>
</gene>
<reference evidence="2 3" key="1">
    <citation type="submission" date="2024-02" db="EMBL/GenBank/DDBJ databases">
        <title>A novel Gemmatimonadota bacterium.</title>
        <authorList>
            <person name="Du Z.-J."/>
            <person name="Ye Y.-Q."/>
        </authorList>
    </citation>
    <scope>NUCLEOTIDE SEQUENCE [LARGE SCALE GENOMIC DNA]</scope>
    <source>
        <strain evidence="2 3">DH-20</strain>
    </source>
</reference>
<dbReference type="Proteomes" id="UP001484239">
    <property type="component" value="Unassembled WGS sequence"/>
</dbReference>
<evidence type="ECO:0000313" key="2">
    <source>
        <dbReference type="EMBL" id="MEK9500741.1"/>
    </source>
</evidence>
<organism evidence="2 3">
    <name type="scientific">Gaopeijia maritima</name>
    <dbReference type="NCBI Taxonomy" id="3119007"/>
    <lineage>
        <taxon>Bacteria</taxon>
        <taxon>Pseudomonadati</taxon>
        <taxon>Gemmatimonadota</taxon>
        <taxon>Longimicrobiia</taxon>
        <taxon>Gaopeijiales</taxon>
        <taxon>Gaopeijiaceae</taxon>
        <taxon>Gaopeijia</taxon>
    </lineage>
</organism>